<keyword evidence="4" id="KW-1185">Reference proteome</keyword>
<dbReference type="PANTHER" id="PTHR35711:SF1">
    <property type="entry name" value="ECTODERMAL, ISOFORM F"/>
    <property type="match status" value="1"/>
</dbReference>
<dbReference type="EMBL" id="JARK01001350">
    <property type="protein sequence ID" value="EYC24225.1"/>
    <property type="molecule type" value="Genomic_DNA"/>
</dbReference>
<evidence type="ECO:0000256" key="2">
    <source>
        <dbReference type="SAM" id="SignalP"/>
    </source>
</evidence>
<feature type="compositionally biased region" description="Basic residues" evidence="1">
    <location>
        <begin position="306"/>
        <end position="316"/>
    </location>
</feature>
<dbReference type="Proteomes" id="UP000024635">
    <property type="component" value="Unassembled WGS sequence"/>
</dbReference>
<feature type="region of interest" description="Disordered" evidence="1">
    <location>
        <begin position="481"/>
        <end position="559"/>
    </location>
</feature>
<name>A0A016V9V4_9BILA</name>
<feature type="region of interest" description="Disordered" evidence="1">
    <location>
        <begin position="144"/>
        <end position="253"/>
    </location>
</feature>
<evidence type="ECO:0000256" key="1">
    <source>
        <dbReference type="SAM" id="MobiDB-lite"/>
    </source>
</evidence>
<keyword evidence="2" id="KW-0732">Signal</keyword>
<comment type="caution">
    <text evidence="3">The sequence shown here is derived from an EMBL/GenBank/DDBJ whole genome shotgun (WGS) entry which is preliminary data.</text>
</comment>
<feature type="signal peptide" evidence="2">
    <location>
        <begin position="1"/>
        <end position="17"/>
    </location>
</feature>
<feature type="compositionally biased region" description="Basic residues" evidence="1">
    <location>
        <begin position="156"/>
        <end position="253"/>
    </location>
</feature>
<feature type="compositionally biased region" description="Acidic residues" evidence="1">
    <location>
        <begin position="543"/>
        <end position="553"/>
    </location>
</feature>
<dbReference type="AlphaFoldDB" id="A0A016V9V4"/>
<feature type="compositionally biased region" description="Basic residues" evidence="1">
    <location>
        <begin position="329"/>
        <end position="353"/>
    </location>
</feature>
<dbReference type="PANTHER" id="PTHR35711">
    <property type="entry name" value="EXPRESSED PROTEIN"/>
    <property type="match status" value="1"/>
</dbReference>
<protein>
    <submittedName>
        <fullName evidence="3">Uncharacterized protein</fullName>
    </submittedName>
</protein>
<accession>A0A016V9V4</accession>
<feature type="compositionally biased region" description="Low complexity" evidence="1">
    <location>
        <begin position="144"/>
        <end position="155"/>
    </location>
</feature>
<sequence>MTSALGVFILCATLAYAQETVKASDTGTYPSFSYDASPGFGGVNDLPPLPPLDSSPALSPFFMQSPVQSQDAASSLTTTTLEPWTTTIDPSAISTRPWFMRTTETATEMATTTNTPAMAVTTEDPRMVTTRPWFWSTTEKAVESTTLKKISTTKKPTTKRKLIRPTRHTKSSRSPSTKKKSKNDKKRRVTKKNDKKRRVTKKPKRESKKDRRGKGKLENRRKKNKRKNSSKTSRKSKKLLNRRRRKRPERRLRPWNRRNRRFEIDDDDDDDDDYKYKRRYRRKNRRIKDDDDDDDDDDDRYIQHGRGARGLRRVRPRLSDRGFSLDSRRTRRRHRPYRGRRQLKSRRYRLRNRRREDDDDDDEDEEKSRIRRRRWNRRRLQRRRDRRYRPRRRSFDYDDDDDDENDRREQRISRFRRSRRWRLGRYTTVLDVMAHSTNEKSNPALSVDDSVNFAGRNKDNLVSRVLRALLQRRLSQQRLRRSGGFTSGFTQIHPRPYNPRFDNDDDDDDDDDKKAVVSPIYPGRNYPQYRPWNRKVSPPSWRDDDDDDDNDYDDDRRNRVRTFPGFAQRYYGGDQPVPLVRRYIRVNGLRVIRPNKFFSLEKTLPLLLRKQYRKKHTCIMFQCTTPASRSFIIRNKTNRIDQQ</sequence>
<feature type="region of interest" description="Disordered" evidence="1">
    <location>
        <begin position="287"/>
        <end position="363"/>
    </location>
</feature>
<feature type="chain" id="PRO_5001489110" evidence="2">
    <location>
        <begin position="18"/>
        <end position="643"/>
    </location>
</feature>
<proteinExistence type="predicted"/>
<feature type="compositionally biased region" description="Acidic residues" evidence="1">
    <location>
        <begin position="290"/>
        <end position="299"/>
    </location>
</feature>
<organism evidence="3 4">
    <name type="scientific">Ancylostoma ceylanicum</name>
    <dbReference type="NCBI Taxonomy" id="53326"/>
    <lineage>
        <taxon>Eukaryota</taxon>
        <taxon>Metazoa</taxon>
        <taxon>Ecdysozoa</taxon>
        <taxon>Nematoda</taxon>
        <taxon>Chromadorea</taxon>
        <taxon>Rhabditida</taxon>
        <taxon>Rhabditina</taxon>
        <taxon>Rhabditomorpha</taxon>
        <taxon>Strongyloidea</taxon>
        <taxon>Ancylostomatidae</taxon>
        <taxon>Ancylostomatinae</taxon>
        <taxon>Ancylostoma</taxon>
    </lineage>
</organism>
<evidence type="ECO:0000313" key="4">
    <source>
        <dbReference type="Proteomes" id="UP000024635"/>
    </source>
</evidence>
<reference evidence="4" key="1">
    <citation type="journal article" date="2015" name="Nat. Genet.">
        <title>The genome and transcriptome of the zoonotic hookworm Ancylostoma ceylanicum identify infection-specific gene families.</title>
        <authorList>
            <person name="Schwarz E.M."/>
            <person name="Hu Y."/>
            <person name="Antoshechkin I."/>
            <person name="Miller M.M."/>
            <person name="Sternberg P.W."/>
            <person name="Aroian R.V."/>
        </authorList>
    </citation>
    <scope>NUCLEOTIDE SEQUENCE</scope>
    <source>
        <strain evidence="4">HY135</strain>
    </source>
</reference>
<gene>
    <name evidence="3" type="primary">Acey_s0014.g2388</name>
    <name evidence="3" type="ORF">Y032_0014g2388</name>
</gene>
<evidence type="ECO:0000313" key="3">
    <source>
        <dbReference type="EMBL" id="EYC24225.1"/>
    </source>
</evidence>